<evidence type="ECO:0000259" key="1">
    <source>
        <dbReference type="Pfam" id="PF13175"/>
    </source>
</evidence>
<dbReference type="Pfam" id="PF13175">
    <property type="entry name" value="AAA_15"/>
    <property type="match status" value="2"/>
</dbReference>
<evidence type="ECO:0000259" key="2">
    <source>
        <dbReference type="Pfam" id="PF20469"/>
    </source>
</evidence>
<feature type="domain" description="OLD protein-like TOPRIM" evidence="2">
    <location>
        <begin position="474"/>
        <end position="540"/>
    </location>
</feature>
<dbReference type="Gene3D" id="3.40.50.300">
    <property type="entry name" value="P-loop containing nucleotide triphosphate hydrolases"/>
    <property type="match status" value="2"/>
</dbReference>
<dbReference type="InterPro" id="IPR051396">
    <property type="entry name" value="Bact_Antivir_Def_Nuclease"/>
</dbReference>
<proteinExistence type="predicted"/>
<dbReference type="CDD" id="cd01026">
    <property type="entry name" value="TOPRIM_OLD"/>
    <property type="match status" value="1"/>
</dbReference>
<protein>
    <submittedName>
        <fullName evidence="3">ATPase</fullName>
    </submittedName>
</protein>
<dbReference type="InterPro" id="IPR041685">
    <property type="entry name" value="AAA_GajA/Old/RecF-like"/>
</dbReference>
<evidence type="ECO:0000313" key="4">
    <source>
        <dbReference type="Proteomes" id="UP001195422"/>
    </source>
</evidence>
<dbReference type="PANTHER" id="PTHR43581:SF4">
    <property type="entry name" value="ATP_GTP PHOSPHATASE"/>
    <property type="match status" value="1"/>
</dbReference>
<dbReference type="Proteomes" id="UP001195422">
    <property type="component" value="Unassembled WGS sequence"/>
</dbReference>
<dbReference type="InterPro" id="IPR027417">
    <property type="entry name" value="P-loop_NTPase"/>
</dbReference>
<name>A0ABS4XM71_GLUPR</name>
<feature type="domain" description="Endonuclease GajA/Old nuclease/RecF-like AAA" evidence="1">
    <location>
        <begin position="1"/>
        <end position="61"/>
    </location>
</feature>
<dbReference type="PANTHER" id="PTHR43581">
    <property type="entry name" value="ATP/GTP PHOSPHATASE"/>
    <property type="match status" value="1"/>
</dbReference>
<reference evidence="3 4" key="1">
    <citation type="submission" date="2021-03" db="EMBL/GenBank/DDBJ databases">
        <title>Sequencing the genomes of 1000 actinobacteria strains.</title>
        <authorList>
            <person name="Klenk H.-P."/>
        </authorList>
    </citation>
    <scope>NUCLEOTIDE SEQUENCE [LARGE SCALE GENOMIC DNA]</scope>
    <source>
        <strain evidence="3 4">DSM 20168</strain>
    </source>
</reference>
<keyword evidence="4" id="KW-1185">Reference proteome</keyword>
<sequence>MKISQVKIKNYRSLKDLDLKVDDYTALIGSNGSGKSSVLYALSWFFSGKGLEQTDVHEVMESSSADEKAANSLVSVSVSFSDLTDADRQRLAEYGRGKSVTFTRSWSASDGKSKVVGNALAGPGFAHIRQLKLIKEIRDAYNGLRVAGVELPDLGAKAAKDAMLQALVDWEDEPANSSQLELVDGADANHMFGINGANVINECVRIVLVPAATDISSQVGDTGKGSTLADLIGGLMANAGAAARSEWQVKNAKQIEELNAAVRTSVEQSTGLQAKRINARLASLIPTAKVEFTPTVPDWSPKGEASVLTNVSIDGLTNDVSRQGHGVQRAVMIAMFQSLVPDAELMLASHERQEDESEDEAQLRLAEELEKLPCLIVAIEEPEIYQHPIRARAFARVLAELSAQFNVQVLVATHSPYFVRPDQFESLRRFTLAKGVSEVNTATLSRLAVAAGCDEARAQKTIQLNLPTAFSEGFFADSVVLVEGETDKVVLESLAELLNSPLDGLGISVLDMSSKDAIQVPFAMLSKELGVPAYVMVDGDALGAARKHSDPAKAANARNSHKKSTETICGWLPDATACYGTLPYTFGSPTVVTDNYTIWEDDIEEELAKWPSFLTVLQANGGALREKNVLAYRAALLASDVDEMPASLKESLAAIIRFRESALELDFVEGVAS</sequence>
<accession>A0ABS4XM71</accession>
<organism evidence="3 4">
    <name type="scientific">Glutamicibacter protophormiae</name>
    <name type="common">Brevibacterium protophormiae</name>
    <dbReference type="NCBI Taxonomy" id="37930"/>
    <lineage>
        <taxon>Bacteria</taxon>
        <taxon>Bacillati</taxon>
        <taxon>Actinomycetota</taxon>
        <taxon>Actinomycetes</taxon>
        <taxon>Micrococcales</taxon>
        <taxon>Micrococcaceae</taxon>
        <taxon>Glutamicibacter</taxon>
    </lineage>
</organism>
<dbReference type="SUPFAM" id="SSF52540">
    <property type="entry name" value="P-loop containing nucleoside triphosphate hydrolases"/>
    <property type="match status" value="1"/>
</dbReference>
<dbReference type="InterPro" id="IPR034139">
    <property type="entry name" value="TOPRIM_OLD"/>
</dbReference>
<dbReference type="RefSeq" id="WP_188947002.1">
    <property type="nucleotide sequence ID" value="NZ_BMPH01000002.1"/>
</dbReference>
<feature type="domain" description="Endonuclease GajA/Old nuclease/RecF-like AAA" evidence="1">
    <location>
        <begin position="277"/>
        <end position="419"/>
    </location>
</feature>
<evidence type="ECO:0000313" key="3">
    <source>
        <dbReference type="EMBL" id="MBP2397606.1"/>
    </source>
</evidence>
<dbReference type="EMBL" id="JAGIOJ010000001">
    <property type="protein sequence ID" value="MBP2397606.1"/>
    <property type="molecule type" value="Genomic_DNA"/>
</dbReference>
<comment type="caution">
    <text evidence="3">The sequence shown here is derived from an EMBL/GenBank/DDBJ whole genome shotgun (WGS) entry which is preliminary data.</text>
</comment>
<gene>
    <name evidence="3" type="ORF">JOF39_000687</name>
</gene>
<dbReference type="Pfam" id="PF20469">
    <property type="entry name" value="OLD-like_TOPRIM"/>
    <property type="match status" value="1"/>
</dbReference>